<evidence type="ECO:0000313" key="11">
    <source>
        <dbReference type="Proteomes" id="UP000694559"/>
    </source>
</evidence>
<dbReference type="AlphaFoldDB" id="A0A8C6XZ72"/>
<comment type="caution">
    <text evidence="9">Lacks conserved residue(s) required for the propagation of feature annotation.</text>
</comment>
<dbReference type="InterPro" id="IPR009357">
    <property type="entry name" value="Riboflavin_transptr"/>
</dbReference>
<dbReference type="PANTHER" id="PTHR12929">
    <property type="entry name" value="SOLUTE CARRIER FAMILY 52"/>
    <property type="match status" value="1"/>
</dbReference>
<reference evidence="10" key="1">
    <citation type="submission" date="2025-08" db="UniProtKB">
        <authorList>
            <consortium name="Ensembl"/>
        </authorList>
    </citation>
    <scope>IDENTIFICATION</scope>
</reference>
<evidence type="ECO:0000313" key="10">
    <source>
        <dbReference type="Ensembl" id="ENSNNAP00000020720.1"/>
    </source>
</evidence>
<reference evidence="10" key="2">
    <citation type="submission" date="2025-09" db="UniProtKB">
        <authorList>
            <consortium name="Ensembl"/>
        </authorList>
    </citation>
    <scope>IDENTIFICATION</scope>
</reference>
<evidence type="ECO:0000256" key="4">
    <source>
        <dbReference type="ARBA" id="ARBA00022448"/>
    </source>
</evidence>
<keyword evidence="4 9" id="KW-0813">Transport</keyword>
<proteinExistence type="inferred from homology"/>
<feature type="transmembrane region" description="Helical" evidence="9">
    <location>
        <begin position="12"/>
        <end position="36"/>
    </location>
</feature>
<comment type="subcellular location">
    <subcellularLocation>
        <location evidence="2 9">Cell membrane</location>
        <topology evidence="2 9">Multi-pass membrane protein</topology>
    </subcellularLocation>
</comment>
<name>A0A8C6XZ72_NAJNA</name>
<dbReference type="GeneTree" id="ENSGT00390000003774"/>
<keyword evidence="6 9" id="KW-0812">Transmembrane</keyword>
<dbReference type="GO" id="GO:0005886">
    <property type="term" value="C:plasma membrane"/>
    <property type="evidence" value="ECO:0007669"/>
    <property type="project" value="UniProtKB-SubCell"/>
</dbReference>
<comment type="catalytic activity">
    <reaction evidence="1 9">
        <text>riboflavin(in) = riboflavin(out)</text>
        <dbReference type="Rhea" id="RHEA:35015"/>
        <dbReference type="ChEBI" id="CHEBI:57986"/>
    </reaction>
</comment>
<evidence type="ECO:0000256" key="9">
    <source>
        <dbReference type="RuleBase" id="RU368035"/>
    </source>
</evidence>
<keyword evidence="8 9" id="KW-0472">Membrane</keyword>
<accession>A0A8C6XZ72</accession>
<organism evidence="10 11">
    <name type="scientific">Naja naja</name>
    <name type="common">Indian cobra</name>
    <dbReference type="NCBI Taxonomy" id="35670"/>
    <lineage>
        <taxon>Eukaryota</taxon>
        <taxon>Metazoa</taxon>
        <taxon>Chordata</taxon>
        <taxon>Craniata</taxon>
        <taxon>Vertebrata</taxon>
        <taxon>Euteleostomi</taxon>
        <taxon>Lepidosauria</taxon>
        <taxon>Squamata</taxon>
        <taxon>Bifurcata</taxon>
        <taxon>Unidentata</taxon>
        <taxon>Episquamata</taxon>
        <taxon>Toxicofera</taxon>
        <taxon>Serpentes</taxon>
        <taxon>Colubroidea</taxon>
        <taxon>Elapidae</taxon>
        <taxon>Elapinae</taxon>
        <taxon>Naja</taxon>
    </lineage>
</organism>
<sequence length="130" mass="13871">KKKDTPERPISLISMVMGLVVHLLVCLLGTGSWVAINGVWVELPLIVPHLPEGWLLPTYLTVIIQLANLGPLAFTLAHCFLRGRADEVGVIYGLEGSRGPQSSHPLAQLALPSYTAALTQSPCLPAGGQE</sequence>
<dbReference type="OrthoDB" id="9995836at2759"/>
<evidence type="ECO:0000256" key="8">
    <source>
        <dbReference type="ARBA" id="ARBA00023136"/>
    </source>
</evidence>
<keyword evidence="5 9" id="KW-1003">Cell membrane</keyword>
<dbReference type="GO" id="GO:0032217">
    <property type="term" value="F:riboflavin transmembrane transporter activity"/>
    <property type="evidence" value="ECO:0007669"/>
    <property type="project" value="UniProtKB-UniRule"/>
</dbReference>
<evidence type="ECO:0000256" key="3">
    <source>
        <dbReference type="ARBA" id="ARBA00006366"/>
    </source>
</evidence>
<evidence type="ECO:0000256" key="7">
    <source>
        <dbReference type="ARBA" id="ARBA00022989"/>
    </source>
</evidence>
<evidence type="ECO:0000256" key="6">
    <source>
        <dbReference type="ARBA" id="ARBA00022692"/>
    </source>
</evidence>
<keyword evidence="11" id="KW-1185">Reference proteome</keyword>
<comment type="function">
    <text evidence="9">Plasma membrane transporter mediating the uptake by cells of the water soluble vitamin B2/riboflavin that plays a key role in biochemical oxidation-reduction reactions of the carbohydrate, lipid, and amino acid metabolism.</text>
</comment>
<dbReference type="Proteomes" id="UP000694559">
    <property type="component" value="Unplaced"/>
</dbReference>
<evidence type="ECO:0000256" key="1">
    <source>
        <dbReference type="ARBA" id="ARBA00000215"/>
    </source>
</evidence>
<comment type="similarity">
    <text evidence="3 9">Belongs to the riboflavin transporter family.</text>
</comment>
<evidence type="ECO:0000256" key="5">
    <source>
        <dbReference type="ARBA" id="ARBA00022475"/>
    </source>
</evidence>
<dbReference type="PANTHER" id="PTHR12929:SF6">
    <property type="entry name" value="SOLUTE CARRIER FAMILY 52, RIBOFLAVIN TRANSPORTER, MEMBER 3-B"/>
    <property type="match status" value="1"/>
</dbReference>
<dbReference type="Ensembl" id="ENSNNAT00000021732.1">
    <property type="protein sequence ID" value="ENSNNAP00000020720.1"/>
    <property type="gene ID" value="ENSNNAG00000013738.1"/>
</dbReference>
<feature type="transmembrane region" description="Helical" evidence="9">
    <location>
        <begin position="56"/>
        <end position="77"/>
    </location>
</feature>
<evidence type="ECO:0000256" key="2">
    <source>
        <dbReference type="ARBA" id="ARBA00004651"/>
    </source>
</evidence>
<keyword evidence="7 9" id="KW-1133">Transmembrane helix</keyword>
<dbReference type="Pfam" id="PF06237">
    <property type="entry name" value="SLC52_ribofla_tr"/>
    <property type="match status" value="1"/>
</dbReference>
<protein>
    <recommendedName>
        <fullName evidence="9">Riboflavin transporter</fullName>
    </recommendedName>
</protein>